<protein>
    <recommendedName>
        <fullName evidence="4">FNIP repeat-containing protein</fullName>
    </recommendedName>
</protein>
<dbReference type="Pfam" id="PF05725">
    <property type="entry name" value="FNIP"/>
    <property type="match status" value="5"/>
</dbReference>
<reference evidence="2" key="1">
    <citation type="submission" date="2020-01" db="EMBL/GenBank/DDBJ databases">
        <title>Development of genomics and gene disruption for Polysphondylium violaceum indicates a role for the polyketide synthase stlB in stalk morphogenesis.</title>
        <authorList>
            <person name="Narita B."/>
            <person name="Kawabe Y."/>
            <person name="Kin K."/>
            <person name="Saito T."/>
            <person name="Gibbs R."/>
            <person name="Kuspa A."/>
            <person name="Muzny D."/>
            <person name="Queller D."/>
            <person name="Richards S."/>
            <person name="Strassman J."/>
            <person name="Sucgang R."/>
            <person name="Worley K."/>
            <person name="Schaap P."/>
        </authorList>
    </citation>
    <scope>NUCLEOTIDE SEQUENCE</scope>
    <source>
        <strain evidence="2">QSvi11</strain>
    </source>
</reference>
<dbReference type="AlphaFoldDB" id="A0A8J4PTX8"/>
<proteinExistence type="predicted"/>
<accession>A0A8J4PTX8</accession>
<dbReference type="InterPro" id="IPR032675">
    <property type="entry name" value="LRR_dom_sf"/>
</dbReference>
<gene>
    <name evidence="2" type="ORF">CYY_005140</name>
</gene>
<dbReference type="SUPFAM" id="SSF52058">
    <property type="entry name" value="L domain-like"/>
    <property type="match status" value="1"/>
</dbReference>
<evidence type="ECO:0008006" key="4">
    <source>
        <dbReference type="Google" id="ProtNLM"/>
    </source>
</evidence>
<dbReference type="Proteomes" id="UP000695562">
    <property type="component" value="Unassembled WGS sequence"/>
</dbReference>
<keyword evidence="1" id="KW-0677">Repeat</keyword>
<evidence type="ECO:0000313" key="2">
    <source>
        <dbReference type="EMBL" id="KAF2073555.1"/>
    </source>
</evidence>
<dbReference type="InterPro" id="IPR051251">
    <property type="entry name" value="STK_FNIP-Repeat"/>
</dbReference>
<evidence type="ECO:0000313" key="3">
    <source>
        <dbReference type="Proteomes" id="UP000695562"/>
    </source>
</evidence>
<dbReference type="PANTHER" id="PTHR32134">
    <property type="entry name" value="FNIP REPEAT-CONTAINING PROTEIN"/>
    <property type="match status" value="1"/>
</dbReference>
<organism evidence="2 3">
    <name type="scientific">Polysphondylium violaceum</name>
    <dbReference type="NCBI Taxonomy" id="133409"/>
    <lineage>
        <taxon>Eukaryota</taxon>
        <taxon>Amoebozoa</taxon>
        <taxon>Evosea</taxon>
        <taxon>Eumycetozoa</taxon>
        <taxon>Dictyostelia</taxon>
        <taxon>Dictyosteliales</taxon>
        <taxon>Dictyosteliaceae</taxon>
        <taxon>Polysphondylium</taxon>
    </lineage>
</organism>
<dbReference type="EMBL" id="AJWJ01000197">
    <property type="protein sequence ID" value="KAF2073555.1"/>
    <property type="molecule type" value="Genomic_DNA"/>
</dbReference>
<dbReference type="InterPro" id="IPR008615">
    <property type="entry name" value="FNIP"/>
</dbReference>
<keyword evidence="3" id="KW-1185">Reference proteome</keyword>
<comment type="caution">
    <text evidence="2">The sequence shown here is derived from an EMBL/GenBank/DDBJ whole genome shotgun (WGS) entry which is preliminary data.</text>
</comment>
<evidence type="ECO:0000256" key="1">
    <source>
        <dbReference type="ARBA" id="ARBA00022737"/>
    </source>
</evidence>
<dbReference type="Gene3D" id="3.80.10.10">
    <property type="entry name" value="Ribonuclease Inhibitor"/>
    <property type="match status" value="1"/>
</dbReference>
<dbReference type="PANTHER" id="PTHR32134:SF169">
    <property type="entry name" value="FNIP REPEAT-CONTAINING PROTEIN-RELATED"/>
    <property type="match status" value="1"/>
</dbReference>
<sequence length="641" mass="70837">MEAIHIALQSHTIRDIITENVLEGVETVGATLKYFIRNVSSLERVSTRVELIVYQRHFDQYKDEMIKLGYQKLLKKVTFEDGFNSAIPVGFIPRCLSLNFGSTFDQSIEKGVIPEAVEELIFSENYSKKFEVGVIPNGVTSIRIGNLFVNGYEHPVEAGTFPSSLKKLYIKSIVGAAKGSLDMLEDLDVMTFGDYIPTVSKLRIVVPDNTTVNWVPTTVKELCLIAANYDSDDDLCPTIAPLHEGLESLRFQRNFREPFIHPLPSTLKVLDLRDTRINQQFSMNYLPEGLETLITSNSYKGPLLPGQLPKNLVTLKFGMDFANDGFPLAQGALPANLKSLKLGTDFDCELTAENLPRNLIELALDGGRRVLTPGILPDTITNLTVCASESIPAGAIPNSVKSLTFSRHHRADILAGSIPDSVEELYIEDGSVLSCSILPGTIPASVKKFIWNTRVYLSGCTADIPSGCHFECHLTTTGSYYSAPPADFITHITYLFDTPIPQGFFPKTLKNITLSHYHHPLPVGIFPEGLTKLDMRTYYKHPVAPGVIPSTVTTLAIPFNESYLNLGTKTMEIYITSANTGQVHPACENMFVDGSIPSSVKNLIIEGYPTSAASYSGPEKTIIYHMDYNQNKVDYFDVIGN</sequence>
<name>A0A8J4PTX8_9MYCE</name>